<feature type="non-terminal residue" evidence="2">
    <location>
        <position position="1"/>
    </location>
</feature>
<protein>
    <submittedName>
        <fullName evidence="2">Uncharacterized protein</fullName>
    </submittedName>
</protein>
<dbReference type="Proteomes" id="UP001147695">
    <property type="component" value="Unassembled WGS sequence"/>
</dbReference>
<reference evidence="2" key="1">
    <citation type="submission" date="2022-12" db="EMBL/GenBank/DDBJ databases">
        <authorList>
            <person name="Petersen C."/>
        </authorList>
    </citation>
    <scope>NUCLEOTIDE SEQUENCE</scope>
    <source>
        <strain evidence="2">IBT 35673</strain>
    </source>
</reference>
<evidence type="ECO:0000313" key="2">
    <source>
        <dbReference type="EMBL" id="KAJ5329266.1"/>
    </source>
</evidence>
<reference evidence="2" key="2">
    <citation type="journal article" date="2023" name="IMA Fungus">
        <title>Comparative genomic study of the Penicillium genus elucidates a diverse pangenome and 15 lateral gene transfer events.</title>
        <authorList>
            <person name="Petersen C."/>
            <person name="Sorensen T."/>
            <person name="Nielsen M.R."/>
            <person name="Sondergaard T.E."/>
            <person name="Sorensen J.L."/>
            <person name="Fitzpatrick D.A."/>
            <person name="Frisvad J.C."/>
            <person name="Nielsen K.L."/>
        </authorList>
    </citation>
    <scope>NUCLEOTIDE SEQUENCE</scope>
    <source>
        <strain evidence="2">IBT 35673</strain>
    </source>
</reference>
<feature type="region of interest" description="Disordered" evidence="1">
    <location>
        <begin position="1"/>
        <end position="71"/>
    </location>
</feature>
<comment type="caution">
    <text evidence="2">The sequence shown here is derived from an EMBL/GenBank/DDBJ whole genome shotgun (WGS) entry which is preliminary data.</text>
</comment>
<gene>
    <name evidence="2" type="ORF">N7452_009656</name>
</gene>
<organism evidence="2 3">
    <name type="scientific">Penicillium brevicompactum</name>
    <dbReference type="NCBI Taxonomy" id="5074"/>
    <lineage>
        <taxon>Eukaryota</taxon>
        <taxon>Fungi</taxon>
        <taxon>Dikarya</taxon>
        <taxon>Ascomycota</taxon>
        <taxon>Pezizomycotina</taxon>
        <taxon>Eurotiomycetes</taxon>
        <taxon>Eurotiomycetidae</taxon>
        <taxon>Eurotiales</taxon>
        <taxon>Aspergillaceae</taxon>
        <taxon>Penicillium</taxon>
    </lineage>
</organism>
<sequence length="527" mass="58225">MAPKKAKAASKGPKATKTSKAAKGSKATKTTKASKVSKTSKASKTPKATQASTATQSLGEPEEPERLGRYQRKRAITVEFTIPHKKGKLEVESPIEEVDMQDVVVDMKAFEADLDHSYVDELAELRAEHEREFPPPIKPERATWTYNGPLPLNDTSKLPEGWTWDEPDLDKLDIDAQIERCHERIAEQILPFYFEHRLKEYQAAKDIQDEMGSSERGNYSLDVLKRISSLKIIEKDLGARKDEYKQLVNVKALLRAYRSHQLDWNNGLVTYWSRGEQLCQPRPLHWAEFEALNRKHEGSESFWVEGMGSPGPTHLDAAITIQGDDWDLYFYPAGVRLTNARGSAVLQPTPGKVAGYISAKNTPLNAAGDLPIPATGLASVPWWVSLDFEFDTGAGIMTIWQSDVDLLRGAFPLNQVFVPMTTGCTTVTVGDGSQHTFDCILVQVCLLDPASADPSGTRLTPWTYSVAAIKAGQYPAGGRRLDGPWLRNMLYQATQPINGVPLTLSNNKNGLNLTAGHVPAQPTALYA</sequence>
<dbReference type="EMBL" id="JAPZBQ010000005">
    <property type="protein sequence ID" value="KAJ5329266.1"/>
    <property type="molecule type" value="Genomic_DNA"/>
</dbReference>
<name>A0A9W9Q915_PENBR</name>
<evidence type="ECO:0000313" key="3">
    <source>
        <dbReference type="Proteomes" id="UP001147695"/>
    </source>
</evidence>
<proteinExistence type="predicted"/>
<accession>A0A9W9Q915</accession>
<feature type="compositionally biased region" description="Low complexity" evidence="1">
    <location>
        <begin position="9"/>
        <end position="57"/>
    </location>
</feature>
<dbReference type="AlphaFoldDB" id="A0A9W9Q915"/>
<evidence type="ECO:0000256" key="1">
    <source>
        <dbReference type="SAM" id="MobiDB-lite"/>
    </source>
</evidence>